<dbReference type="PANTHER" id="PTHR30466">
    <property type="entry name" value="FLAVIN REDUCTASE"/>
    <property type="match status" value="1"/>
</dbReference>
<protein>
    <submittedName>
        <fullName evidence="3">Flavin reductase family protein</fullName>
    </submittedName>
</protein>
<keyword evidence="1" id="KW-0560">Oxidoreductase</keyword>
<evidence type="ECO:0000313" key="3">
    <source>
        <dbReference type="EMBL" id="GAA0432447.1"/>
    </source>
</evidence>
<proteinExistence type="predicted"/>
<dbReference type="SUPFAM" id="SSF50475">
    <property type="entry name" value="FMN-binding split barrel"/>
    <property type="match status" value="1"/>
</dbReference>
<dbReference type="Pfam" id="PF01613">
    <property type="entry name" value="Flavin_Reduct"/>
    <property type="match status" value="1"/>
</dbReference>
<dbReference type="InterPro" id="IPR002563">
    <property type="entry name" value="Flavin_Rdtase-like_dom"/>
</dbReference>
<evidence type="ECO:0000256" key="1">
    <source>
        <dbReference type="ARBA" id="ARBA00023002"/>
    </source>
</evidence>
<organism evidence="3 4">
    <name type="scientific">Streptomyces luteireticuli</name>
    <dbReference type="NCBI Taxonomy" id="173858"/>
    <lineage>
        <taxon>Bacteria</taxon>
        <taxon>Bacillati</taxon>
        <taxon>Actinomycetota</taxon>
        <taxon>Actinomycetes</taxon>
        <taxon>Kitasatosporales</taxon>
        <taxon>Streptomycetaceae</taxon>
        <taxon>Streptomyces</taxon>
    </lineage>
</organism>
<dbReference type="Proteomes" id="UP001500879">
    <property type="component" value="Unassembled WGS sequence"/>
</dbReference>
<keyword evidence="4" id="KW-1185">Reference proteome</keyword>
<dbReference type="Gene3D" id="2.30.110.10">
    <property type="entry name" value="Electron Transport, Fmn-binding Protein, Chain A"/>
    <property type="match status" value="1"/>
</dbReference>
<gene>
    <name evidence="3" type="ORF">GCM10010357_62520</name>
</gene>
<dbReference type="EMBL" id="BAAABX010000069">
    <property type="protein sequence ID" value="GAA0432447.1"/>
    <property type="molecule type" value="Genomic_DNA"/>
</dbReference>
<evidence type="ECO:0000313" key="4">
    <source>
        <dbReference type="Proteomes" id="UP001500879"/>
    </source>
</evidence>
<name>A0ABP3IYI1_9ACTN</name>
<reference evidence="4" key="1">
    <citation type="journal article" date="2019" name="Int. J. Syst. Evol. Microbiol.">
        <title>The Global Catalogue of Microorganisms (GCM) 10K type strain sequencing project: providing services to taxonomists for standard genome sequencing and annotation.</title>
        <authorList>
            <consortium name="The Broad Institute Genomics Platform"/>
            <consortium name="The Broad Institute Genome Sequencing Center for Infectious Disease"/>
            <person name="Wu L."/>
            <person name="Ma J."/>
        </authorList>
    </citation>
    <scope>NUCLEOTIDE SEQUENCE [LARGE SCALE GENOMIC DNA]</scope>
    <source>
        <strain evidence="4">JCM 4788</strain>
    </source>
</reference>
<comment type="caution">
    <text evidence="3">The sequence shown here is derived from an EMBL/GenBank/DDBJ whole genome shotgun (WGS) entry which is preliminary data.</text>
</comment>
<dbReference type="SMART" id="SM00903">
    <property type="entry name" value="Flavin_Reduct"/>
    <property type="match status" value="1"/>
</dbReference>
<dbReference type="RefSeq" id="WP_344031585.1">
    <property type="nucleotide sequence ID" value="NZ_BAAABX010000069.1"/>
</dbReference>
<accession>A0ABP3IYI1</accession>
<evidence type="ECO:0000259" key="2">
    <source>
        <dbReference type="SMART" id="SM00903"/>
    </source>
</evidence>
<sequence>MTPEHDARQLRTCLGHFATGVTVVTCEADGAPHGATVNSFTAVSLDPPLVLVSLHRDSRAARLLEGRPFTVNVLAEEQAALARHFAGRTAATPRWIPSPAGLAPRLAGALATVSCAPWAVHDGGDHLLFLGRVEEFAVHRDGRPLVFYQGEFQRLGPSPAVFRARPAAEMMDATGNVERGGDRT</sequence>
<dbReference type="InterPro" id="IPR050268">
    <property type="entry name" value="NADH-dep_flavin_reductase"/>
</dbReference>
<dbReference type="PANTHER" id="PTHR30466:SF1">
    <property type="entry name" value="FMN REDUCTASE (NADH) RUTF"/>
    <property type="match status" value="1"/>
</dbReference>
<dbReference type="InterPro" id="IPR012349">
    <property type="entry name" value="Split_barrel_FMN-bd"/>
</dbReference>
<feature type="domain" description="Flavin reductase like" evidence="2">
    <location>
        <begin position="14"/>
        <end position="154"/>
    </location>
</feature>